<evidence type="ECO:0000256" key="2">
    <source>
        <dbReference type="ARBA" id="ARBA00006727"/>
    </source>
</evidence>
<dbReference type="AlphaFoldDB" id="A0A9P5X0Q6"/>
<name>A0A9P5X0Q6_9AGAR</name>
<dbReference type="InterPro" id="IPR011701">
    <property type="entry name" value="MFS"/>
</dbReference>
<gene>
    <name evidence="4" type="ORF">P691DRAFT_792880</name>
</gene>
<evidence type="ECO:0000256" key="1">
    <source>
        <dbReference type="ARBA" id="ARBA00004141"/>
    </source>
</evidence>
<dbReference type="GO" id="GO:0016020">
    <property type="term" value="C:membrane"/>
    <property type="evidence" value="ECO:0007669"/>
    <property type="project" value="UniProtKB-SubCell"/>
</dbReference>
<dbReference type="EMBL" id="MU152261">
    <property type="protein sequence ID" value="KAF9440791.1"/>
    <property type="molecule type" value="Genomic_DNA"/>
</dbReference>
<feature type="transmembrane region" description="Helical" evidence="3">
    <location>
        <begin position="125"/>
        <end position="149"/>
    </location>
</feature>
<organism evidence="4 5">
    <name type="scientific">Macrolepiota fuliginosa MF-IS2</name>
    <dbReference type="NCBI Taxonomy" id="1400762"/>
    <lineage>
        <taxon>Eukaryota</taxon>
        <taxon>Fungi</taxon>
        <taxon>Dikarya</taxon>
        <taxon>Basidiomycota</taxon>
        <taxon>Agaricomycotina</taxon>
        <taxon>Agaricomycetes</taxon>
        <taxon>Agaricomycetidae</taxon>
        <taxon>Agaricales</taxon>
        <taxon>Agaricineae</taxon>
        <taxon>Agaricaceae</taxon>
        <taxon>Macrolepiota</taxon>
    </lineage>
</organism>
<feature type="transmembrane region" description="Helical" evidence="3">
    <location>
        <begin position="192"/>
        <end position="211"/>
    </location>
</feature>
<keyword evidence="3" id="KW-0472">Membrane</keyword>
<comment type="subcellular location">
    <subcellularLocation>
        <location evidence="1">Membrane</location>
        <topology evidence="1">Multi-pass membrane protein</topology>
    </subcellularLocation>
</comment>
<feature type="transmembrane region" description="Helical" evidence="3">
    <location>
        <begin position="217"/>
        <end position="237"/>
    </location>
</feature>
<feature type="transmembrane region" description="Helical" evidence="3">
    <location>
        <begin position="98"/>
        <end position="118"/>
    </location>
</feature>
<feature type="transmembrane region" description="Helical" evidence="3">
    <location>
        <begin position="291"/>
        <end position="312"/>
    </location>
</feature>
<dbReference type="Gene3D" id="1.20.1250.20">
    <property type="entry name" value="MFS general substrate transporter like domains"/>
    <property type="match status" value="1"/>
</dbReference>
<accession>A0A9P5X0Q6</accession>
<feature type="transmembrane region" description="Helical" evidence="3">
    <location>
        <begin position="161"/>
        <end position="180"/>
    </location>
</feature>
<dbReference type="PANTHER" id="PTHR11360">
    <property type="entry name" value="MONOCARBOXYLATE TRANSPORTER"/>
    <property type="match status" value="1"/>
</dbReference>
<dbReference type="OrthoDB" id="6509908at2759"/>
<evidence type="ECO:0000313" key="4">
    <source>
        <dbReference type="EMBL" id="KAF9440791.1"/>
    </source>
</evidence>
<keyword evidence="3" id="KW-0812">Transmembrane</keyword>
<dbReference type="InterPro" id="IPR036259">
    <property type="entry name" value="MFS_trans_sf"/>
</dbReference>
<keyword evidence="3" id="KW-1133">Transmembrane helix</keyword>
<evidence type="ECO:0000313" key="5">
    <source>
        <dbReference type="Proteomes" id="UP000807342"/>
    </source>
</evidence>
<protein>
    <submittedName>
        <fullName evidence="4">MFS general substrate transporter</fullName>
    </submittedName>
</protein>
<comment type="caution">
    <text evidence="4">The sequence shown here is derived from an EMBL/GenBank/DDBJ whole genome shotgun (WGS) entry which is preliminary data.</text>
</comment>
<feature type="transmembrane region" description="Helical" evidence="3">
    <location>
        <begin position="258"/>
        <end position="276"/>
    </location>
</feature>
<dbReference type="SUPFAM" id="SSF103473">
    <property type="entry name" value="MFS general substrate transporter"/>
    <property type="match status" value="1"/>
</dbReference>
<dbReference type="InterPro" id="IPR050327">
    <property type="entry name" value="Proton-linked_MCT"/>
</dbReference>
<dbReference type="PANTHER" id="PTHR11360:SF234">
    <property type="entry name" value="MFS-TYPE TRANSPORTER DBAD-RELATED"/>
    <property type="match status" value="1"/>
</dbReference>
<dbReference type="GO" id="GO:0022857">
    <property type="term" value="F:transmembrane transporter activity"/>
    <property type="evidence" value="ECO:0007669"/>
    <property type="project" value="InterPro"/>
</dbReference>
<dbReference type="Pfam" id="PF07690">
    <property type="entry name" value="MFS_1"/>
    <property type="match status" value="1"/>
</dbReference>
<evidence type="ECO:0000256" key="3">
    <source>
        <dbReference type="SAM" id="Phobius"/>
    </source>
</evidence>
<keyword evidence="5" id="KW-1185">Reference proteome</keyword>
<feature type="transmembrane region" description="Helical" evidence="3">
    <location>
        <begin position="357"/>
        <end position="377"/>
    </location>
</feature>
<feature type="transmembrane region" description="Helical" evidence="3">
    <location>
        <begin position="324"/>
        <end position="345"/>
    </location>
</feature>
<reference evidence="4" key="1">
    <citation type="submission" date="2020-11" db="EMBL/GenBank/DDBJ databases">
        <authorList>
            <consortium name="DOE Joint Genome Institute"/>
            <person name="Ahrendt S."/>
            <person name="Riley R."/>
            <person name="Andreopoulos W."/>
            <person name="Labutti K."/>
            <person name="Pangilinan J."/>
            <person name="Ruiz-Duenas F.J."/>
            <person name="Barrasa J.M."/>
            <person name="Sanchez-Garcia M."/>
            <person name="Camarero S."/>
            <person name="Miyauchi S."/>
            <person name="Serrano A."/>
            <person name="Linde D."/>
            <person name="Babiker R."/>
            <person name="Drula E."/>
            <person name="Ayuso-Fernandez I."/>
            <person name="Pacheco R."/>
            <person name="Padilla G."/>
            <person name="Ferreira P."/>
            <person name="Barriuso J."/>
            <person name="Kellner H."/>
            <person name="Castanera R."/>
            <person name="Alfaro M."/>
            <person name="Ramirez L."/>
            <person name="Pisabarro A.G."/>
            <person name="Kuo A."/>
            <person name="Tritt A."/>
            <person name="Lipzen A."/>
            <person name="He G."/>
            <person name="Yan M."/>
            <person name="Ng V."/>
            <person name="Cullen D."/>
            <person name="Martin F."/>
            <person name="Rosso M.-N."/>
            <person name="Henrissat B."/>
            <person name="Hibbett D."/>
            <person name="Martinez A.T."/>
            <person name="Grigoriev I.V."/>
        </authorList>
    </citation>
    <scope>NUCLEOTIDE SEQUENCE</scope>
    <source>
        <strain evidence="4">MF-IS2</strain>
    </source>
</reference>
<comment type="similarity">
    <text evidence="2">Belongs to the major facilitator superfamily. Monocarboxylate porter (TC 2.A.1.13) family.</text>
</comment>
<sequence>MAKRKRSYLRLEEFRRGIVGEDKFPDGRLRAWLVVFGVYQEYYQESILKAQSPSSICILLLPSVWVQTLNILHSAWIGSIQYALIYLPGLIIGHLFDLGYFHVIFLSSSTLLVLATFLTAQCTEYWQFLLCQGVAVGLGCGSAFGPAYAVIRHWFKKKHRLALGYMAAGSSLGGICLPITTKNLISKVGCIFNARWLLPLIYPWLSVISPWNNKFQWTMRITGFILLVVLMVSNLTMKQHLPPTNARGGLFNFAAFKSVAYMIYCLSGLLMVLGIFTCHSPTPPSLCQLRWATRVLADCIRVYLVILMNPIMNLGAEGDMGRRVGMYMTILACGLLIGPPILGMIETATGEFEAVGLYAGSVIIAGTAYAVVVRYLVLRRWIEKI</sequence>
<proteinExistence type="inferred from homology"/>
<dbReference type="Proteomes" id="UP000807342">
    <property type="component" value="Unassembled WGS sequence"/>
</dbReference>